<reference evidence="1 2" key="1">
    <citation type="submission" date="2016-10" db="EMBL/GenBank/DDBJ databases">
        <authorList>
            <person name="de Groot N.N."/>
        </authorList>
    </citation>
    <scope>NUCLEOTIDE SEQUENCE [LARGE SCALE GENOMIC DNA]</scope>
    <source>
        <strain evidence="1 2">DSM 22187</strain>
    </source>
</reference>
<dbReference type="Proteomes" id="UP000198888">
    <property type="component" value="Unassembled WGS sequence"/>
</dbReference>
<keyword evidence="2" id="KW-1185">Reference proteome</keyword>
<dbReference type="STRING" id="1073996.SAMN05444271_11940"/>
<dbReference type="KEGG" id="hae:halTADL_1474"/>
<name>A0A1H6VRG8_9EURY</name>
<sequence>MHHDNTDANGWAYRNGGGHIIGESMPGTVGDAERTLHDQQGQTPVVDDEIEVPGTETDVGTESVDTGGVEVTDLVKRLRE</sequence>
<evidence type="ECO:0000313" key="2">
    <source>
        <dbReference type="Proteomes" id="UP000198888"/>
    </source>
</evidence>
<organism evidence="1 2">
    <name type="scientific">Halohasta litchfieldiae</name>
    <dbReference type="NCBI Taxonomy" id="1073996"/>
    <lineage>
        <taxon>Archaea</taxon>
        <taxon>Methanobacteriati</taxon>
        <taxon>Methanobacteriota</taxon>
        <taxon>Stenosarchaea group</taxon>
        <taxon>Halobacteria</taxon>
        <taxon>Halobacteriales</taxon>
        <taxon>Haloferacaceae</taxon>
        <taxon>Halohasta</taxon>
    </lineage>
</organism>
<accession>A0A1H6VRG8</accession>
<dbReference type="RefSeq" id="WP_089673077.1">
    <property type="nucleotide sequence ID" value="NZ_CP024845.1"/>
</dbReference>
<dbReference type="AlphaFoldDB" id="A0A1H6VRG8"/>
<protein>
    <submittedName>
        <fullName evidence="1">Uncharacterized protein</fullName>
    </submittedName>
</protein>
<gene>
    <name evidence="1" type="ORF">SAMN05444271_11940</name>
</gene>
<dbReference type="OrthoDB" id="351087at2157"/>
<proteinExistence type="predicted"/>
<accession>A0A2H4Q1P1</accession>
<dbReference type="GeneID" id="35002280"/>
<evidence type="ECO:0000313" key="1">
    <source>
        <dbReference type="EMBL" id="SEJ07239.1"/>
    </source>
</evidence>
<dbReference type="EMBL" id="FNYR01000019">
    <property type="protein sequence ID" value="SEJ07239.1"/>
    <property type="molecule type" value="Genomic_DNA"/>
</dbReference>